<comment type="caution">
    <text evidence="1">The sequence shown here is derived from an EMBL/GenBank/DDBJ whole genome shotgun (WGS) entry which is preliminary data.</text>
</comment>
<evidence type="ECO:0000313" key="1">
    <source>
        <dbReference type="EMBL" id="ETX06305.1"/>
    </source>
</evidence>
<protein>
    <submittedName>
        <fullName evidence="1">Uncharacterized protein</fullName>
    </submittedName>
</protein>
<proteinExistence type="predicted"/>
<accession>W4M7Z4</accession>
<name>W4M7Z4_9BACT</name>
<organism evidence="1 2">
    <name type="scientific">Candidatus Entotheonella gemina</name>
    <dbReference type="NCBI Taxonomy" id="1429439"/>
    <lineage>
        <taxon>Bacteria</taxon>
        <taxon>Pseudomonadati</taxon>
        <taxon>Nitrospinota/Tectimicrobiota group</taxon>
        <taxon>Candidatus Tectimicrobiota</taxon>
        <taxon>Candidatus Entotheonellia</taxon>
        <taxon>Candidatus Entotheonellales</taxon>
        <taxon>Candidatus Entotheonellaceae</taxon>
        <taxon>Candidatus Entotheonella</taxon>
    </lineage>
</organism>
<reference evidence="1 2" key="1">
    <citation type="journal article" date="2014" name="Nature">
        <title>An environmental bacterial taxon with a large and distinct metabolic repertoire.</title>
        <authorList>
            <person name="Wilson M.C."/>
            <person name="Mori T."/>
            <person name="Ruckert C."/>
            <person name="Uria A.R."/>
            <person name="Helf M.J."/>
            <person name="Takada K."/>
            <person name="Gernert C."/>
            <person name="Steffens U.A."/>
            <person name="Heycke N."/>
            <person name="Schmitt S."/>
            <person name="Rinke C."/>
            <person name="Helfrich E.J."/>
            <person name="Brachmann A.O."/>
            <person name="Gurgui C."/>
            <person name="Wakimoto T."/>
            <person name="Kracht M."/>
            <person name="Crusemann M."/>
            <person name="Hentschel U."/>
            <person name="Abe I."/>
            <person name="Matsunaga S."/>
            <person name="Kalinowski J."/>
            <person name="Takeyama H."/>
            <person name="Piel J."/>
        </authorList>
    </citation>
    <scope>NUCLEOTIDE SEQUENCE [LARGE SCALE GENOMIC DNA]</scope>
    <source>
        <strain evidence="2">TSY2</strain>
    </source>
</reference>
<sequence length="61" mass="7116">MFFSFTLLLDSGVLCVDIARGSQLIFNTLEKYGLREGEDDKNRMVQHRALHDPEIQQEPHR</sequence>
<dbReference type="AlphaFoldDB" id="W4M7Z4"/>
<evidence type="ECO:0000313" key="2">
    <source>
        <dbReference type="Proteomes" id="UP000019140"/>
    </source>
</evidence>
<dbReference type="Proteomes" id="UP000019140">
    <property type="component" value="Unassembled WGS sequence"/>
</dbReference>
<gene>
    <name evidence="1" type="ORF">ETSY2_17945</name>
</gene>
<dbReference type="EMBL" id="AZHX01000736">
    <property type="protein sequence ID" value="ETX06305.1"/>
    <property type="molecule type" value="Genomic_DNA"/>
</dbReference>
<keyword evidence="2" id="KW-1185">Reference proteome</keyword>
<dbReference type="HOGENOM" id="CLU_2913819_0_0_7"/>